<keyword evidence="8" id="KW-0964">Secreted</keyword>
<proteinExistence type="inferred from homology"/>
<evidence type="ECO:0000256" key="7">
    <source>
        <dbReference type="ARBA" id="ARBA00022448"/>
    </source>
</evidence>
<evidence type="ECO:0000259" key="17">
    <source>
        <dbReference type="SMART" id="SM00329"/>
    </source>
</evidence>
<evidence type="ECO:0000256" key="14">
    <source>
        <dbReference type="ARBA" id="ARBA00023221"/>
    </source>
</evidence>
<dbReference type="OrthoDB" id="9940758at2759"/>
<dbReference type="SUPFAM" id="SSF55394">
    <property type="entry name" value="Bactericidal permeability-increasing protein, BPI"/>
    <property type="match status" value="2"/>
</dbReference>
<dbReference type="Gene3D" id="3.15.20.10">
    <property type="entry name" value="Bactericidal permeability-increasing protein, domain 2"/>
    <property type="match status" value="1"/>
</dbReference>
<dbReference type="GO" id="GO:0008203">
    <property type="term" value="P:cholesterol metabolic process"/>
    <property type="evidence" value="ECO:0007669"/>
    <property type="project" value="UniProtKB-KW"/>
</dbReference>
<dbReference type="GO" id="GO:0017129">
    <property type="term" value="F:triglyceride binding"/>
    <property type="evidence" value="ECO:0007669"/>
    <property type="project" value="TreeGrafter"/>
</dbReference>
<dbReference type="GO" id="GO:0070328">
    <property type="term" value="P:triglyceride homeostasis"/>
    <property type="evidence" value="ECO:0007669"/>
    <property type="project" value="TreeGrafter"/>
</dbReference>
<dbReference type="GO" id="GO:0034364">
    <property type="term" value="C:high-density lipoprotein particle"/>
    <property type="evidence" value="ECO:0007669"/>
    <property type="project" value="InterPro"/>
</dbReference>
<comment type="subcellular location">
    <subcellularLocation>
        <location evidence="4">Secreted</location>
    </subcellularLocation>
</comment>
<feature type="domain" description="Lipid-binding serum glycoprotein C-terminal" evidence="17">
    <location>
        <begin position="391"/>
        <end position="591"/>
    </location>
</feature>
<evidence type="ECO:0000256" key="8">
    <source>
        <dbReference type="ARBA" id="ARBA00022525"/>
    </source>
</evidence>
<protein>
    <recommendedName>
        <fullName evidence="6">Cholesteryl ester transfer protein</fullName>
    </recommendedName>
</protein>
<evidence type="ECO:0000256" key="10">
    <source>
        <dbReference type="ARBA" id="ARBA00023055"/>
    </source>
</evidence>
<comment type="catalytic activity">
    <reaction evidence="3">
        <text>1,2,3-tri-(9Z-octadecenoyl)-glycerol(in) = 1,2,3-tri-(9Z-octadecenoyl)-glycerol(out)</text>
        <dbReference type="Rhea" id="RHEA:43352"/>
        <dbReference type="ChEBI" id="CHEBI:53753"/>
    </reaction>
</comment>
<name>A0A8C9RYK8_SCLFO</name>
<sequence>MVMTCSKQYKADSSKYCLGLLWNSVRTFGRPTGTSLSVTQGHPGGWPHFPHTVAMSQTAIRPQRAEPYVLYPPSPLGLSAHRRARSAEADGRTVDLRNRWKTGNKRVELGRLCKQGIMELPVLFLLLGLTRVSRSCLDPISAYRFTGAVCRLTYPAALVLNEKTAKVIEAAFQHARYPDMKGEKSLLFVGKVHYNLNNLEIHDLLIGGSEVELRANDRIAISISNVSATFRGTMQYGYGSWLIDFGHSVDFEIESHIDLVVNPKLYCGKDKVAADTSDCYLTFHKLQLILHGDREPGWLKKVFTDFVTFTVKVVIKSQICKEINKLADTLADFIQRRAERFLSDGDIGVDVSVVAAPTLTSNYIESYHKGLTRYNNTSAVIEASAFNPAQLTEDRMIYFWLSDELLDPLVKAAHLDGRFVRSIGGQELADVFEGDLSASRPAFLTELLSSETPLLKTWSVSVPRLRTTPAGTSVRGVAAVELTAPSSDLSLYFEADVEVIVKASYADKRLTLNAALSSISALNGSLSPAALQLEDAHTEYLREAVEKIGVPKVTSYLERGITTLMNKQGLDLFEIINPIVLPGEGYVIVQLDFGFPQHLLVDFLKKTLESQQL</sequence>
<dbReference type="GO" id="GO:0031210">
    <property type="term" value="F:phosphatidylcholine binding"/>
    <property type="evidence" value="ECO:0007669"/>
    <property type="project" value="TreeGrafter"/>
</dbReference>
<accession>A0A8C9RYK8</accession>
<dbReference type="PANTHER" id="PTHR47616">
    <property type="entry name" value="CHOLESTERYL ESTER TRANSFER PROTEIN"/>
    <property type="match status" value="1"/>
</dbReference>
<evidence type="ECO:0000256" key="4">
    <source>
        <dbReference type="ARBA" id="ARBA00004613"/>
    </source>
</evidence>
<dbReference type="SMART" id="SM00329">
    <property type="entry name" value="BPI2"/>
    <property type="match status" value="1"/>
</dbReference>
<keyword evidence="9" id="KW-0153">Cholesterol metabolism</keyword>
<dbReference type="PANTHER" id="PTHR47616:SF1">
    <property type="entry name" value="CHOLESTERYL ESTER TRANSFER PROTEIN"/>
    <property type="match status" value="1"/>
</dbReference>
<keyword evidence="13" id="KW-0325">Glycoprotein</keyword>
<keyword evidence="7" id="KW-0813">Transport</keyword>
<keyword evidence="14" id="KW-0753">Steroid metabolism</keyword>
<dbReference type="GO" id="GO:0120020">
    <property type="term" value="F:cholesterol transfer activity"/>
    <property type="evidence" value="ECO:0007669"/>
    <property type="project" value="InterPro"/>
</dbReference>
<dbReference type="GO" id="GO:0034197">
    <property type="term" value="P:triglyceride transport"/>
    <property type="evidence" value="ECO:0007669"/>
    <property type="project" value="TreeGrafter"/>
</dbReference>
<gene>
    <name evidence="18" type="primary">CETP</name>
    <name evidence="18" type="synonym">cetp</name>
</gene>
<evidence type="ECO:0000256" key="3">
    <source>
        <dbReference type="ARBA" id="ARBA00001417"/>
    </source>
</evidence>
<comment type="catalytic activity">
    <reaction evidence="1">
        <text>cholesteryl (9Z-octadecenoate)(in) = cholesteryl (9Z-octadecenoate)(out)</text>
        <dbReference type="Rhea" id="RHEA:43348"/>
        <dbReference type="ChEBI" id="CHEBI:46898"/>
    </reaction>
</comment>
<feature type="domain" description="Lipid-binding serum glycoprotein N-terminal" evidence="16">
    <location>
        <begin position="151"/>
        <end position="377"/>
    </location>
</feature>
<dbReference type="CDD" id="cd00025">
    <property type="entry name" value="BPI1"/>
    <property type="match status" value="1"/>
</dbReference>
<evidence type="ECO:0000256" key="2">
    <source>
        <dbReference type="ARBA" id="ARBA00001140"/>
    </source>
</evidence>
<organism evidence="18 19">
    <name type="scientific">Scleropages formosus</name>
    <name type="common">Asian bonytongue</name>
    <name type="synonym">Osteoglossum formosum</name>
    <dbReference type="NCBI Taxonomy" id="113540"/>
    <lineage>
        <taxon>Eukaryota</taxon>
        <taxon>Metazoa</taxon>
        <taxon>Chordata</taxon>
        <taxon>Craniata</taxon>
        <taxon>Vertebrata</taxon>
        <taxon>Euteleostomi</taxon>
        <taxon>Actinopterygii</taxon>
        <taxon>Neopterygii</taxon>
        <taxon>Teleostei</taxon>
        <taxon>Osteoglossocephala</taxon>
        <taxon>Osteoglossomorpha</taxon>
        <taxon>Osteoglossiformes</taxon>
        <taxon>Osteoglossidae</taxon>
        <taxon>Scleropages</taxon>
    </lineage>
</organism>
<dbReference type="GO" id="GO:0005548">
    <property type="term" value="F:phospholipid transporter activity"/>
    <property type="evidence" value="ECO:0007669"/>
    <property type="project" value="TreeGrafter"/>
</dbReference>
<dbReference type="GO" id="GO:0034374">
    <property type="term" value="P:low-density lipoprotein particle remodeling"/>
    <property type="evidence" value="ECO:0007669"/>
    <property type="project" value="TreeGrafter"/>
</dbReference>
<dbReference type="GO" id="GO:0043691">
    <property type="term" value="P:reverse cholesterol transport"/>
    <property type="evidence" value="ECO:0007669"/>
    <property type="project" value="InterPro"/>
</dbReference>
<evidence type="ECO:0000256" key="9">
    <source>
        <dbReference type="ARBA" id="ARBA00022548"/>
    </source>
</evidence>
<reference evidence="18 19" key="1">
    <citation type="submission" date="2019-04" db="EMBL/GenBank/DDBJ databases">
        <authorList>
            <consortium name="Wellcome Sanger Institute Data Sharing"/>
        </authorList>
    </citation>
    <scope>NUCLEOTIDE SEQUENCE [LARGE SCALE GENOMIC DNA]</scope>
</reference>
<comment type="similarity">
    <text evidence="5">Belongs to the BPI/LBP/Plunc superfamily. BPI/LBP family.</text>
</comment>
<dbReference type="GO" id="GO:0034375">
    <property type="term" value="P:high-density lipoprotein particle remodeling"/>
    <property type="evidence" value="ECO:0007669"/>
    <property type="project" value="TreeGrafter"/>
</dbReference>
<dbReference type="GO" id="GO:0015485">
    <property type="term" value="F:cholesterol binding"/>
    <property type="evidence" value="ECO:0007669"/>
    <property type="project" value="TreeGrafter"/>
</dbReference>
<evidence type="ECO:0000256" key="13">
    <source>
        <dbReference type="ARBA" id="ARBA00023180"/>
    </source>
</evidence>
<dbReference type="InterPro" id="IPR017130">
    <property type="entry name" value="Cholesteryl_ester_transfer"/>
</dbReference>
<dbReference type="InterPro" id="IPR001124">
    <property type="entry name" value="Lipid-bd_serum_glycop_C"/>
</dbReference>
<evidence type="ECO:0000256" key="15">
    <source>
        <dbReference type="ARBA" id="ARBA00045611"/>
    </source>
</evidence>
<dbReference type="GO" id="GO:0046470">
    <property type="term" value="P:phosphatidylcholine metabolic process"/>
    <property type="evidence" value="ECO:0007669"/>
    <property type="project" value="TreeGrafter"/>
</dbReference>
<evidence type="ECO:0000259" key="16">
    <source>
        <dbReference type="SMART" id="SM00328"/>
    </source>
</evidence>
<evidence type="ECO:0000256" key="5">
    <source>
        <dbReference type="ARBA" id="ARBA00007292"/>
    </source>
</evidence>
<dbReference type="GO" id="GO:0006641">
    <property type="term" value="P:triglyceride metabolic process"/>
    <property type="evidence" value="ECO:0007669"/>
    <property type="project" value="TreeGrafter"/>
</dbReference>
<comment type="catalytic activity">
    <reaction evidence="2">
        <text>cholesteryl (9Z,12Z)-octadecadienoate(in) = cholesteryl (9Z,12Z)-octadecadienoate(out)</text>
        <dbReference type="Rhea" id="RHEA:43356"/>
        <dbReference type="ChEBI" id="CHEBI:41509"/>
    </reaction>
</comment>
<dbReference type="InterPro" id="IPR017943">
    <property type="entry name" value="Bactericidal_perm-incr_a/b_dom"/>
</dbReference>
<evidence type="ECO:0000256" key="12">
    <source>
        <dbReference type="ARBA" id="ARBA00023166"/>
    </source>
</evidence>
<dbReference type="Proteomes" id="UP000694397">
    <property type="component" value="Chromosome 7"/>
</dbReference>
<dbReference type="InterPro" id="IPR017942">
    <property type="entry name" value="Lipid-bd_serum_glycop_N"/>
</dbReference>
<evidence type="ECO:0000256" key="11">
    <source>
        <dbReference type="ARBA" id="ARBA00023098"/>
    </source>
</evidence>
<reference evidence="18" key="2">
    <citation type="submission" date="2025-08" db="UniProtKB">
        <authorList>
            <consortium name="Ensembl"/>
        </authorList>
    </citation>
    <scope>IDENTIFICATION</scope>
</reference>
<dbReference type="Ensembl" id="ENSSFOT00015021280.2">
    <property type="protein sequence ID" value="ENSSFOP00015021044.2"/>
    <property type="gene ID" value="ENSSFOG00015013540.2"/>
</dbReference>
<comment type="function">
    <text evidence="15">Involved in the transfer of neutral lipids, including cholesteryl ester and triglyceride, among lipoprotein particles. Allows the net movement of cholesteryl ester from high density lipoproteins/HDL to triglyceride-rich very low density lipoproteins/VLDL, and the equimolar transport of triglyceride from VLDL to HDL. Regulates the reverse cholesterol transport, by which excess cholesterol is removed from peripheral tissues and returned to the liver for elimination.</text>
</comment>
<dbReference type="AlphaFoldDB" id="A0A8C9RYK8"/>
<dbReference type="GO" id="GO:0055091">
    <property type="term" value="P:phospholipid homeostasis"/>
    <property type="evidence" value="ECO:0007669"/>
    <property type="project" value="TreeGrafter"/>
</dbReference>
<dbReference type="GO" id="GO:0042632">
    <property type="term" value="P:cholesterol homeostasis"/>
    <property type="evidence" value="ECO:0007669"/>
    <property type="project" value="TreeGrafter"/>
</dbReference>
<dbReference type="Pfam" id="PF01273">
    <property type="entry name" value="LBP_BPI_CETP"/>
    <property type="match status" value="1"/>
</dbReference>
<dbReference type="Gene3D" id="3.15.10.10">
    <property type="entry name" value="Bactericidal permeability-increasing protein, domain 1"/>
    <property type="match status" value="1"/>
</dbReference>
<evidence type="ECO:0000313" key="19">
    <source>
        <dbReference type="Proteomes" id="UP000694397"/>
    </source>
</evidence>
<dbReference type="SMART" id="SM00328">
    <property type="entry name" value="BPI1"/>
    <property type="match status" value="1"/>
</dbReference>
<dbReference type="GeneTree" id="ENSGT01100000263546"/>
<keyword evidence="11" id="KW-0443">Lipid metabolism</keyword>
<keyword evidence="12" id="KW-1207">Sterol metabolism</keyword>
<keyword evidence="10" id="KW-0445">Lipid transport</keyword>
<dbReference type="GO" id="GO:0034372">
    <property type="term" value="P:very-low-density lipoprotein particle remodeling"/>
    <property type="evidence" value="ECO:0007669"/>
    <property type="project" value="TreeGrafter"/>
</dbReference>
<evidence type="ECO:0000313" key="18">
    <source>
        <dbReference type="Ensembl" id="ENSSFOP00015021044.2"/>
    </source>
</evidence>
<evidence type="ECO:0000256" key="1">
    <source>
        <dbReference type="ARBA" id="ARBA00000222"/>
    </source>
</evidence>
<evidence type="ECO:0000256" key="6">
    <source>
        <dbReference type="ARBA" id="ARBA00022354"/>
    </source>
</evidence>
<reference evidence="18" key="3">
    <citation type="submission" date="2025-09" db="UniProtKB">
        <authorList>
            <consortium name="Ensembl"/>
        </authorList>
    </citation>
    <scope>IDENTIFICATION</scope>
</reference>
<keyword evidence="19" id="KW-1185">Reference proteome</keyword>